<keyword evidence="2" id="KW-1185">Reference proteome</keyword>
<dbReference type="InterPro" id="IPR025062">
    <property type="entry name" value="DUF4003"/>
</dbReference>
<dbReference type="EMBL" id="MZGW01000001">
    <property type="protein sequence ID" value="OPJ57067.1"/>
    <property type="molecule type" value="Genomic_DNA"/>
</dbReference>
<gene>
    <name evidence="1" type="ORF">CLOTH_03490</name>
</gene>
<dbReference type="Proteomes" id="UP000190140">
    <property type="component" value="Unassembled WGS sequence"/>
</dbReference>
<comment type="caution">
    <text evidence="1">The sequence shown here is derived from an EMBL/GenBank/DDBJ whole genome shotgun (WGS) entry which is preliminary data.</text>
</comment>
<reference evidence="1 2" key="1">
    <citation type="submission" date="2017-03" db="EMBL/GenBank/DDBJ databases">
        <title>Genome sequence of Clostridium thermoalcaliphilum DSM 7309.</title>
        <authorList>
            <person name="Poehlein A."/>
            <person name="Daniel R."/>
        </authorList>
    </citation>
    <scope>NUCLEOTIDE SEQUENCE [LARGE SCALE GENOMIC DNA]</scope>
    <source>
        <strain evidence="1 2">DSM 7309</strain>
    </source>
</reference>
<name>A0A1V4IC17_9FIRM</name>
<dbReference type="OrthoDB" id="1778393at2"/>
<dbReference type="RefSeq" id="WP_079410627.1">
    <property type="nucleotide sequence ID" value="NZ_MZGW01000001.1"/>
</dbReference>
<dbReference type="AlphaFoldDB" id="A0A1V4IC17"/>
<sequence>MNIDIIKKVDSMNETYLDITKQYMWENDLSRHFMALIYTLKGKKFDKYEIEDMRKFIKENTGIFSNFRGNNLFTLSMLLCSQYDNPKEKFMEILKYYEKLRKAGFKGGNYLPLASYSLTSTYNKDNVEKIINRAYDIYSDIKKKHPWITGEQDYPLCILLASLNKDIDIITKEVERCYNELNKEGFSKGNNLQFLSHILSLSEEESTLKAKRCKNIYDKLKDNKLKIGSEYYAVLGIISLLGDDIDRALNDVISTSNYINGLKKYKWLGKGMNILLASSIISWEYINTNKHEFIETTFGISVEVLIAAQTAAVLACVTACTAVSSSSN</sequence>
<dbReference type="STRING" id="29349.CLOTH_03490"/>
<evidence type="ECO:0000313" key="1">
    <source>
        <dbReference type="EMBL" id="OPJ57067.1"/>
    </source>
</evidence>
<proteinExistence type="predicted"/>
<organism evidence="1 2">
    <name type="scientific">Alkalithermobacter paradoxus</name>
    <dbReference type="NCBI Taxonomy" id="29349"/>
    <lineage>
        <taxon>Bacteria</taxon>
        <taxon>Bacillati</taxon>
        <taxon>Bacillota</taxon>
        <taxon>Clostridia</taxon>
        <taxon>Peptostreptococcales</taxon>
        <taxon>Tepidibacteraceae</taxon>
        <taxon>Alkalithermobacter</taxon>
    </lineage>
</organism>
<protein>
    <recommendedName>
        <fullName evidence="3">DUF4003 domain-containing protein</fullName>
    </recommendedName>
</protein>
<evidence type="ECO:0000313" key="2">
    <source>
        <dbReference type="Proteomes" id="UP000190140"/>
    </source>
</evidence>
<evidence type="ECO:0008006" key="3">
    <source>
        <dbReference type="Google" id="ProtNLM"/>
    </source>
</evidence>
<accession>A0A1V4IC17</accession>
<dbReference type="Pfam" id="PF13170">
    <property type="entry name" value="DUF4003"/>
    <property type="match status" value="1"/>
</dbReference>